<dbReference type="AlphaFoldDB" id="A0A829YNU2"/>
<name>A0A829YNU2_9GAMM</name>
<evidence type="ECO:0000313" key="2">
    <source>
        <dbReference type="EMBL" id="GFE84930.1"/>
    </source>
</evidence>
<reference evidence="3" key="1">
    <citation type="submission" date="2020-01" db="EMBL/GenBank/DDBJ databases">
        <title>'Steroidobacter agaridevorans' sp. nov., agar-degrading bacteria isolated from rhizosphere soils.</title>
        <authorList>
            <person name="Ikenaga M."/>
            <person name="Kataoka M."/>
            <person name="Murouchi A."/>
            <person name="Katsuragi S."/>
            <person name="Sakai M."/>
        </authorList>
    </citation>
    <scope>NUCLEOTIDE SEQUENCE [LARGE SCALE GENOMIC DNA]</scope>
    <source>
        <strain evidence="3">YU21-B</strain>
    </source>
</reference>
<sequence>MDQLAAEYGRHHLMPAIATIDGSQQKRADRAGGNPYPSEKKRDVSIDRAQSSHV</sequence>
<dbReference type="EMBL" id="BLJN01000012">
    <property type="protein sequence ID" value="GFE84930.1"/>
    <property type="molecule type" value="Genomic_DNA"/>
</dbReference>
<keyword evidence="3" id="KW-1185">Reference proteome</keyword>
<evidence type="ECO:0000256" key="1">
    <source>
        <dbReference type="SAM" id="MobiDB-lite"/>
    </source>
</evidence>
<organism evidence="2 3">
    <name type="scientific">Steroidobacter agaridevorans</name>
    <dbReference type="NCBI Taxonomy" id="2695856"/>
    <lineage>
        <taxon>Bacteria</taxon>
        <taxon>Pseudomonadati</taxon>
        <taxon>Pseudomonadota</taxon>
        <taxon>Gammaproteobacteria</taxon>
        <taxon>Steroidobacterales</taxon>
        <taxon>Steroidobacteraceae</taxon>
        <taxon>Steroidobacter</taxon>
    </lineage>
</organism>
<feature type="region of interest" description="Disordered" evidence="1">
    <location>
        <begin position="1"/>
        <end position="54"/>
    </location>
</feature>
<gene>
    <name evidence="2" type="ORF">GCM10011487_69300</name>
</gene>
<proteinExistence type="predicted"/>
<evidence type="ECO:0000313" key="3">
    <source>
        <dbReference type="Proteomes" id="UP000445000"/>
    </source>
</evidence>
<comment type="caution">
    <text evidence="2">The sequence shown here is derived from an EMBL/GenBank/DDBJ whole genome shotgun (WGS) entry which is preliminary data.</text>
</comment>
<protein>
    <submittedName>
        <fullName evidence="2">Uncharacterized protein</fullName>
    </submittedName>
</protein>
<accession>A0A829YNU2</accession>
<dbReference type="Proteomes" id="UP000445000">
    <property type="component" value="Unassembled WGS sequence"/>
</dbReference>